<protein>
    <submittedName>
        <fullName evidence="2">Uncharacterized protein</fullName>
    </submittedName>
</protein>
<sequence>MTARPNDVSSAAIQGTSARRLDVEDYFSRQRAGRADLPDPEPVLRNLTHCVIEVLAGARDLEQLARWVTDDVYRNLSKRVVLAARARRVKGQAPQRPAFTVGRVHTCEPADGIVEAVVLVHQRARSRAVAIRLEGSTSAGVRAPSACSEFERASARPILRADVSNMLVRWSEPPRRRTASRSCSRPWHPPGSRSGTTTTAAWRNRS</sequence>
<accession>A0ABN6Y8M4</accession>
<evidence type="ECO:0000256" key="1">
    <source>
        <dbReference type="SAM" id="MobiDB-lite"/>
    </source>
</evidence>
<proteinExistence type="predicted"/>
<dbReference type="RefSeq" id="WP_286329386.1">
    <property type="nucleotide sequence ID" value="NZ_AP027734.1"/>
</dbReference>
<keyword evidence="3" id="KW-1185">Reference proteome</keyword>
<reference evidence="3" key="1">
    <citation type="journal article" date="2019" name="Int. J. Syst. Evol. Microbiol.">
        <title>The Global Catalogue of Microorganisms (GCM) 10K type strain sequencing project: providing services to taxonomists for standard genome sequencing and annotation.</title>
        <authorList>
            <consortium name="The Broad Institute Genomics Platform"/>
            <consortium name="The Broad Institute Genome Sequencing Center for Infectious Disease"/>
            <person name="Wu L."/>
            <person name="Ma J."/>
        </authorList>
    </citation>
    <scope>NUCLEOTIDE SEQUENCE [LARGE SCALE GENOMIC DNA]</scope>
    <source>
        <strain evidence="3">NBRC 109019</strain>
    </source>
</reference>
<feature type="compositionally biased region" description="Polar residues" evidence="1">
    <location>
        <begin position="193"/>
        <end position="206"/>
    </location>
</feature>
<dbReference type="Pfam" id="PF20060">
    <property type="entry name" value="DUF6459"/>
    <property type="match status" value="1"/>
</dbReference>
<name>A0ABN6Y8M4_9MICO</name>
<organism evidence="2 3">
    <name type="scientific">Agromyces marinus</name>
    <dbReference type="NCBI Taxonomy" id="1389020"/>
    <lineage>
        <taxon>Bacteria</taxon>
        <taxon>Bacillati</taxon>
        <taxon>Actinomycetota</taxon>
        <taxon>Actinomycetes</taxon>
        <taxon>Micrococcales</taxon>
        <taxon>Microbacteriaceae</taxon>
        <taxon>Agromyces</taxon>
    </lineage>
</organism>
<dbReference type="EMBL" id="AP027734">
    <property type="protein sequence ID" value="BDZ53692.1"/>
    <property type="molecule type" value="Genomic_DNA"/>
</dbReference>
<evidence type="ECO:0000313" key="3">
    <source>
        <dbReference type="Proteomes" id="UP001321477"/>
    </source>
</evidence>
<dbReference type="InterPro" id="IPR045596">
    <property type="entry name" value="DUF6459"/>
</dbReference>
<evidence type="ECO:0000313" key="2">
    <source>
        <dbReference type="EMBL" id="BDZ53692.1"/>
    </source>
</evidence>
<feature type="region of interest" description="Disordered" evidence="1">
    <location>
        <begin position="172"/>
        <end position="206"/>
    </location>
</feature>
<gene>
    <name evidence="2" type="ORF">GCM10025870_07650</name>
</gene>
<dbReference type="Proteomes" id="UP001321477">
    <property type="component" value="Chromosome"/>
</dbReference>